<accession>I8A3Z7</accession>
<evidence type="ECO:0008006" key="3">
    <source>
        <dbReference type="Google" id="ProtNLM"/>
    </source>
</evidence>
<protein>
    <recommendedName>
        <fullName evidence="3">Metallo-beta-lactamase domain-containing protein</fullName>
    </recommendedName>
</protein>
<dbReference type="EMBL" id="AKHY01000124">
    <property type="protein sequence ID" value="EIT79692.1"/>
    <property type="molecule type" value="Genomic_DNA"/>
</dbReference>
<organism evidence="1 2">
    <name type="scientific">Aspergillus oryzae (strain 3.042)</name>
    <name type="common">Yellow koji mold</name>
    <dbReference type="NCBI Taxonomy" id="1160506"/>
    <lineage>
        <taxon>Eukaryota</taxon>
        <taxon>Fungi</taxon>
        <taxon>Dikarya</taxon>
        <taxon>Ascomycota</taxon>
        <taxon>Pezizomycotina</taxon>
        <taxon>Eurotiomycetes</taxon>
        <taxon>Eurotiomycetidae</taxon>
        <taxon>Eurotiales</taxon>
        <taxon>Aspergillaceae</taxon>
        <taxon>Aspergillus</taxon>
        <taxon>Aspergillus subgen. Circumdati</taxon>
    </lineage>
</organism>
<evidence type="ECO:0000313" key="2">
    <source>
        <dbReference type="Proteomes" id="UP000002812"/>
    </source>
</evidence>
<reference evidence="1 2" key="1">
    <citation type="journal article" date="2012" name="Eukaryot. Cell">
        <title>Draft genome sequence of Aspergillus oryzae strain 3.042.</title>
        <authorList>
            <person name="Zhao G."/>
            <person name="Yao Y."/>
            <person name="Qi W."/>
            <person name="Wang C."/>
            <person name="Hou L."/>
            <person name="Zeng B."/>
            <person name="Cao X."/>
        </authorList>
    </citation>
    <scope>NUCLEOTIDE SEQUENCE [LARGE SCALE GENOMIC DNA]</scope>
    <source>
        <strain evidence="1 2">3.042</strain>
    </source>
</reference>
<dbReference type="AlphaFoldDB" id="I8A3Z7"/>
<gene>
    <name evidence="1" type="ORF">Ao3042_03983</name>
</gene>
<name>I8A3Z7_ASPO3</name>
<comment type="caution">
    <text evidence="1">The sequence shown here is derived from an EMBL/GenBank/DDBJ whole genome shotgun (WGS) entry which is preliminary data.</text>
</comment>
<dbReference type="Proteomes" id="UP000002812">
    <property type="component" value="Unassembled WGS sequence"/>
</dbReference>
<evidence type="ECO:0000313" key="1">
    <source>
        <dbReference type="EMBL" id="EIT79692.1"/>
    </source>
</evidence>
<reference evidence="2" key="2">
    <citation type="submission" date="2012-06" db="EMBL/GenBank/DDBJ databases">
        <title>Comparative genomic analyses of Aspergillus oryzae 3.042 and A. oryzae RIB40 for soy-sauce fermentation.</title>
        <authorList>
            <person name="Zhao G."/>
            <person name="Hou L."/>
            <person name="Wang C."/>
            <person name="Cao X."/>
        </authorList>
    </citation>
    <scope>NUCLEOTIDE SEQUENCE [LARGE SCALE GENOMIC DNA]</scope>
    <source>
        <strain evidence="2">3.042</strain>
    </source>
</reference>
<sequence length="152" mass="16793">MDSSNFAPPGRQLTPPFHQIPASCSTVDIRVIDTNTRLYLKPGAFYEPAIPSEGPRVPSYCFLLSHGDHHLVFDLGVRIDWQNYAPQIVRLLTATTEVTPCDRDVASVLDSDTILTLRPSCGLTTISTTPATRPVPMALSWTVTPWVARFVK</sequence>
<proteinExistence type="predicted"/>
<dbReference type="HOGENOM" id="CLU_1721959_0_0_1"/>